<keyword evidence="1" id="KW-0479">Metal-binding</keyword>
<dbReference type="PANTHER" id="PTHR46470:SF2">
    <property type="entry name" value="GLYCERALDEHYDE 3-PHOSPHATE PHOSPHATASE"/>
    <property type="match status" value="1"/>
</dbReference>
<dbReference type="PANTHER" id="PTHR46470">
    <property type="entry name" value="N-ACYLNEURAMINATE-9-PHOSPHATASE"/>
    <property type="match status" value="1"/>
</dbReference>
<reference evidence="5 6" key="1">
    <citation type="submission" date="2018-01" db="EMBL/GenBank/DDBJ databases">
        <title>The whole genome sequencing and assembly of Paenibacillus chitinolyticus KCCM 41400 strain.</title>
        <authorList>
            <person name="Kim J.-Y."/>
            <person name="Park M.-K."/>
            <person name="Lee Y.-J."/>
            <person name="Yi H."/>
            <person name="Bahn Y.-S."/>
            <person name="Kim J.F."/>
            <person name="Lee D.-W."/>
        </authorList>
    </citation>
    <scope>NUCLEOTIDE SEQUENCE [LARGE SCALE GENOMIC DNA]</scope>
    <source>
        <strain evidence="5 6">KCCM 41400</strain>
    </source>
</reference>
<dbReference type="InterPro" id="IPR023214">
    <property type="entry name" value="HAD_sf"/>
</dbReference>
<gene>
    <name evidence="4" type="ORF">M5X16_04375</name>
    <name evidence="5" type="ORF">PC41400_09465</name>
</gene>
<evidence type="ECO:0000256" key="2">
    <source>
        <dbReference type="ARBA" id="ARBA00022801"/>
    </source>
</evidence>
<dbReference type="InterPro" id="IPR051400">
    <property type="entry name" value="HAD-like_hydrolase"/>
</dbReference>
<name>A0A410WU47_9BACL</name>
<dbReference type="InterPro" id="IPR036412">
    <property type="entry name" value="HAD-like_sf"/>
</dbReference>
<dbReference type="Proteomes" id="UP001527202">
    <property type="component" value="Unassembled WGS sequence"/>
</dbReference>
<dbReference type="SFLD" id="SFLDS00003">
    <property type="entry name" value="Haloacid_Dehalogenase"/>
    <property type="match status" value="1"/>
</dbReference>
<dbReference type="AlphaFoldDB" id="A0A410WU47"/>
<protein>
    <submittedName>
        <fullName evidence="5">HAD family hydrolase</fullName>
    </submittedName>
</protein>
<dbReference type="GO" id="GO:0016791">
    <property type="term" value="F:phosphatase activity"/>
    <property type="evidence" value="ECO:0007669"/>
    <property type="project" value="TreeGrafter"/>
</dbReference>
<dbReference type="SUPFAM" id="SSF56784">
    <property type="entry name" value="HAD-like"/>
    <property type="match status" value="1"/>
</dbReference>
<accession>A0A410WU47</accession>
<evidence type="ECO:0000256" key="1">
    <source>
        <dbReference type="ARBA" id="ARBA00022723"/>
    </source>
</evidence>
<sequence length="249" mass="28447">MSPFFFPAPKKMIFFDMNNTLVDRRQCFDSAFTEVLGDYTGRWEQEDGAASPENALQIYKQEWQKLRKLRPRGHRPSEEMRIACLEKALDAFPISVNETFAKGFFEQIEETEGNYVRLFPGVEETLAALGERYKLAVISNGSRKRLERDIGRLRLSSFFPEKLLFSSTKNGPRKPHPGLYRTALKETGIAPGQGVMVGNSWKNDIIGSTRCGLDAVWIYPPHVKKISQRKVGRQKVIIVRSVKQLVHVL</sequence>
<dbReference type="RefSeq" id="WP_042230987.1">
    <property type="nucleotide sequence ID" value="NZ_CP026520.1"/>
</dbReference>
<dbReference type="EMBL" id="JAMDMJ010000004">
    <property type="protein sequence ID" value="MCY9595012.1"/>
    <property type="molecule type" value="Genomic_DNA"/>
</dbReference>
<dbReference type="Pfam" id="PF13419">
    <property type="entry name" value="HAD_2"/>
    <property type="match status" value="1"/>
</dbReference>
<dbReference type="Gene3D" id="1.20.120.710">
    <property type="entry name" value="Haloacid dehalogenase hydrolase-like domain"/>
    <property type="match status" value="1"/>
</dbReference>
<evidence type="ECO:0000313" key="4">
    <source>
        <dbReference type="EMBL" id="MCY9595012.1"/>
    </source>
</evidence>
<evidence type="ECO:0000313" key="7">
    <source>
        <dbReference type="Proteomes" id="UP001527202"/>
    </source>
</evidence>
<keyword evidence="2 5" id="KW-0378">Hydrolase</keyword>
<dbReference type="Proteomes" id="UP000288943">
    <property type="component" value="Chromosome"/>
</dbReference>
<dbReference type="GO" id="GO:0046872">
    <property type="term" value="F:metal ion binding"/>
    <property type="evidence" value="ECO:0007669"/>
    <property type="project" value="UniProtKB-KW"/>
</dbReference>
<reference evidence="4 7" key="2">
    <citation type="submission" date="2022-05" db="EMBL/GenBank/DDBJ databases">
        <title>Genome Sequencing of Bee-Associated Microbes.</title>
        <authorList>
            <person name="Dunlap C."/>
        </authorList>
    </citation>
    <scope>NUCLEOTIDE SEQUENCE [LARGE SCALE GENOMIC DNA]</scope>
    <source>
        <strain evidence="4 7">NRRL B-23120</strain>
    </source>
</reference>
<dbReference type="OrthoDB" id="25198at2"/>
<dbReference type="GeneID" id="95375034"/>
<evidence type="ECO:0000313" key="6">
    <source>
        <dbReference type="Proteomes" id="UP000288943"/>
    </source>
</evidence>
<dbReference type="InterPro" id="IPR041492">
    <property type="entry name" value="HAD_2"/>
</dbReference>
<dbReference type="Gene3D" id="3.40.50.1000">
    <property type="entry name" value="HAD superfamily/HAD-like"/>
    <property type="match status" value="1"/>
</dbReference>
<proteinExistence type="predicted"/>
<evidence type="ECO:0000256" key="3">
    <source>
        <dbReference type="ARBA" id="ARBA00022842"/>
    </source>
</evidence>
<dbReference type="SFLD" id="SFLDG01129">
    <property type="entry name" value="C1.5:_HAD__Beta-PGM__Phosphata"/>
    <property type="match status" value="1"/>
</dbReference>
<organism evidence="5 6">
    <name type="scientific">Paenibacillus chitinolyticus</name>
    <dbReference type="NCBI Taxonomy" id="79263"/>
    <lineage>
        <taxon>Bacteria</taxon>
        <taxon>Bacillati</taxon>
        <taxon>Bacillota</taxon>
        <taxon>Bacilli</taxon>
        <taxon>Bacillales</taxon>
        <taxon>Paenibacillaceae</taxon>
        <taxon>Paenibacillus</taxon>
    </lineage>
</organism>
<keyword evidence="7" id="KW-1185">Reference proteome</keyword>
<keyword evidence="3" id="KW-0460">Magnesium</keyword>
<evidence type="ECO:0000313" key="5">
    <source>
        <dbReference type="EMBL" id="QAV17882.1"/>
    </source>
</evidence>
<dbReference type="KEGG" id="pchi:PC41400_09465"/>
<dbReference type="EMBL" id="CP026520">
    <property type="protein sequence ID" value="QAV17882.1"/>
    <property type="molecule type" value="Genomic_DNA"/>
</dbReference>